<dbReference type="InterPro" id="IPR053247">
    <property type="entry name" value="GPCR_GPR1/git3-like"/>
</dbReference>
<dbReference type="GO" id="GO:0016020">
    <property type="term" value="C:membrane"/>
    <property type="evidence" value="ECO:0007669"/>
    <property type="project" value="UniProtKB-SubCell"/>
</dbReference>
<feature type="transmembrane region" description="Helical" evidence="6">
    <location>
        <begin position="177"/>
        <end position="201"/>
    </location>
</feature>
<feature type="transmembrane region" description="Helical" evidence="6">
    <location>
        <begin position="221"/>
        <end position="244"/>
    </location>
</feature>
<organism evidence="8 9">
    <name type="scientific">Alternaria atra</name>
    <dbReference type="NCBI Taxonomy" id="119953"/>
    <lineage>
        <taxon>Eukaryota</taxon>
        <taxon>Fungi</taxon>
        <taxon>Dikarya</taxon>
        <taxon>Ascomycota</taxon>
        <taxon>Pezizomycotina</taxon>
        <taxon>Dothideomycetes</taxon>
        <taxon>Pleosporomycetidae</taxon>
        <taxon>Pleosporales</taxon>
        <taxon>Pleosporineae</taxon>
        <taxon>Pleosporaceae</taxon>
        <taxon>Alternaria</taxon>
        <taxon>Alternaria sect. Ulocladioides</taxon>
    </lineage>
</organism>
<dbReference type="GO" id="GO:0004930">
    <property type="term" value="F:G protein-coupled receptor activity"/>
    <property type="evidence" value="ECO:0007669"/>
    <property type="project" value="InterPro"/>
</dbReference>
<sequence length="504" mass="56582">MANNATRTELLRGVCPAPFYDASQFGFDGFVGGRFCAPFKDSVCCLPCPLTDFLYPESFNTSYRVAEALNVAGLICLVILLITYLVLPAEKTRRHYLSYCLIIAAILMALGFVVPFGAQPEQCYDEITPNDMYSSLTCAFSGAFLISGGMSMAVWIFIRALSMHLQICWDVTPGKKFFYWAQGLGWSVAATFFTITITITGVSFRFGDVCHVNSEHSMKDFWGPLLAISGAAMVIQVATFVYCIKVYLQNMFSDDKTETQSSAGLPSYTTSLRNRSARAVYRRVRKVLYLQWRGITIVVFILVDVIFFSVVFIWLNSITSHATENVEELYPYIVCLMTHPTDPEPCFPLGQDMAVDQSTVTAILMMLSIAGLQVFFLLGRWSMVVGWRDLIRSKFSKNREFVSLDARNPTEDLRHFELKNFDEPQSPPSAYNTPGLASYAMGNARSDTPDHFHKEVQREYKSPTLSFSTPRPQSRSATHVDWDPRSSMARGGLGLHPPDYDSKI</sequence>
<evidence type="ECO:0000256" key="1">
    <source>
        <dbReference type="ARBA" id="ARBA00004141"/>
    </source>
</evidence>
<dbReference type="AlphaFoldDB" id="A0A8J2N866"/>
<evidence type="ECO:0000313" key="9">
    <source>
        <dbReference type="Proteomes" id="UP000676310"/>
    </source>
</evidence>
<evidence type="ECO:0000259" key="7">
    <source>
        <dbReference type="PROSITE" id="PS50261"/>
    </source>
</evidence>
<gene>
    <name evidence="8" type="ORF">ALTATR162_LOCUS7551</name>
</gene>
<comment type="caution">
    <text evidence="8">The sequence shown here is derived from an EMBL/GenBank/DDBJ whole genome shotgun (WGS) entry which is preliminary data.</text>
</comment>
<feature type="transmembrane region" description="Helical" evidence="6">
    <location>
        <begin position="68"/>
        <end position="87"/>
    </location>
</feature>
<feature type="transmembrane region" description="Helical" evidence="6">
    <location>
        <begin position="292"/>
        <end position="315"/>
    </location>
</feature>
<evidence type="ECO:0000256" key="5">
    <source>
        <dbReference type="SAM" id="MobiDB-lite"/>
    </source>
</evidence>
<dbReference type="Pfam" id="PF00002">
    <property type="entry name" value="7tm_2"/>
    <property type="match status" value="1"/>
</dbReference>
<dbReference type="PANTHER" id="PTHR42058:SF1">
    <property type="entry name" value="G-PROTEIN COUPLED RECEPTORS FAMILY 2 PROFILE 2 DOMAIN-CONTAINING PROTEIN"/>
    <property type="match status" value="1"/>
</dbReference>
<keyword evidence="3 6" id="KW-1133">Transmembrane helix</keyword>
<dbReference type="EMBL" id="CAJRGZ010000022">
    <property type="protein sequence ID" value="CAG5172942.1"/>
    <property type="molecule type" value="Genomic_DNA"/>
</dbReference>
<dbReference type="GO" id="GO:0007166">
    <property type="term" value="P:cell surface receptor signaling pathway"/>
    <property type="evidence" value="ECO:0007669"/>
    <property type="project" value="InterPro"/>
</dbReference>
<dbReference type="Gene3D" id="1.20.1070.10">
    <property type="entry name" value="Rhodopsin 7-helix transmembrane proteins"/>
    <property type="match status" value="1"/>
</dbReference>
<dbReference type="RefSeq" id="XP_043171114.1">
    <property type="nucleotide sequence ID" value="XM_043315179.1"/>
</dbReference>
<evidence type="ECO:0000256" key="3">
    <source>
        <dbReference type="ARBA" id="ARBA00022989"/>
    </source>
</evidence>
<dbReference type="InterPro" id="IPR017981">
    <property type="entry name" value="GPCR_2-like_7TM"/>
</dbReference>
<evidence type="ECO:0000256" key="2">
    <source>
        <dbReference type="ARBA" id="ARBA00022692"/>
    </source>
</evidence>
<name>A0A8J2N866_9PLEO</name>
<keyword evidence="2 6" id="KW-0812">Transmembrane</keyword>
<dbReference type="InterPro" id="IPR000832">
    <property type="entry name" value="GPCR_2_secretin-like"/>
</dbReference>
<dbReference type="PANTHER" id="PTHR42058">
    <property type="entry name" value="G_PROTEIN_RECEP_F2_4 DOMAIN-CONTAINING PROTEIN"/>
    <property type="match status" value="1"/>
</dbReference>
<evidence type="ECO:0000313" key="8">
    <source>
        <dbReference type="EMBL" id="CAG5172942.1"/>
    </source>
</evidence>
<feature type="domain" description="G-protein coupled receptors family 2 profile 2" evidence="7">
    <location>
        <begin position="59"/>
        <end position="290"/>
    </location>
</feature>
<keyword evidence="9" id="KW-1185">Reference proteome</keyword>
<dbReference type="Proteomes" id="UP000676310">
    <property type="component" value="Unassembled WGS sequence"/>
</dbReference>
<evidence type="ECO:0000256" key="4">
    <source>
        <dbReference type="ARBA" id="ARBA00023136"/>
    </source>
</evidence>
<feature type="compositionally biased region" description="Polar residues" evidence="5">
    <location>
        <begin position="463"/>
        <end position="477"/>
    </location>
</feature>
<feature type="region of interest" description="Disordered" evidence="5">
    <location>
        <begin position="457"/>
        <end position="504"/>
    </location>
</feature>
<proteinExistence type="predicted"/>
<dbReference type="OrthoDB" id="26203at2759"/>
<dbReference type="GeneID" id="67019564"/>
<dbReference type="PROSITE" id="PS50261">
    <property type="entry name" value="G_PROTEIN_RECEP_F2_4"/>
    <property type="match status" value="1"/>
</dbReference>
<accession>A0A8J2N866</accession>
<protein>
    <recommendedName>
        <fullName evidence="7">G-protein coupled receptors family 2 profile 2 domain-containing protein</fullName>
    </recommendedName>
</protein>
<feature type="transmembrane region" description="Helical" evidence="6">
    <location>
        <begin position="133"/>
        <end position="157"/>
    </location>
</feature>
<keyword evidence="4 6" id="KW-0472">Membrane</keyword>
<feature type="transmembrane region" description="Helical" evidence="6">
    <location>
        <begin position="359"/>
        <end position="378"/>
    </location>
</feature>
<feature type="transmembrane region" description="Helical" evidence="6">
    <location>
        <begin position="99"/>
        <end position="118"/>
    </location>
</feature>
<comment type="subcellular location">
    <subcellularLocation>
        <location evidence="1">Membrane</location>
        <topology evidence="1">Multi-pass membrane protein</topology>
    </subcellularLocation>
</comment>
<reference evidence="8" key="1">
    <citation type="submission" date="2021-05" db="EMBL/GenBank/DDBJ databases">
        <authorList>
            <person name="Stam R."/>
        </authorList>
    </citation>
    <scope>NUCLEOTIDE SEQUENCE</scope>
    <source>
        <strain evidence="8">CS162</strain>
    </source>
</reference>
<evidence type="ECO:0000256" key="6">
    <source>
        <dbReference type="SAM" id="Phobius"/>
    </source>
</evidence>